<accession>A0A9P4HGG0</accession>
<keyword evidence="4" id="KW-1185">Reference proteome</keyword>
<keyword evidence="2" id="KW-0472">Membrane</keyword>
<keyword evidence="2" id="KW-0812">Transmembrane</keyword>
<keyword evidence="2" id="KW-1133">Transmembrane helix</keyword>
<comment type="caution">
    <text evidence="3">The sequence shown here is derived from an EMBL/GenBank/DDBJ whole genome shotgun (WGS) entry which is preliminary data.</text>
</comment>
<dbReference type="Proteomes" id="UP000799777">
    <property type="component" value="Unassembled WGS sequence"/>
</dbReference>
<dbReference type="EMBL" id="ML978162">
    <property type="protein sequence ID" value="KAF2034118.1"/>
    <property type="molecule type" value="Genomic_DNA"/>
</dbReference>
<evidence type="ECO:0000313" key="4">
    <source>
        <dbReference type="Proteomes" id="UP000799777"/>
    </source>
</evidence>
<sequence length="87" mass="9177">MDKRFSPAAPKKIAKHHSAATELQPQPASTPDDVKEEEESSSNESLISNSLSDKDKKLGLSVVVLAIAEGFNAMTATALVITLIGVT</sequence>
<gene>
    <name evidence="3" type="ORF">EK21DRAFT_108165</name>
</gene>
<feature type="transmembrane region" description="Helical" evidence="2">
    <location>
        <begin position="58"/>
        <end position="84"/>
    </location>
</feature>
<evidence type="ECO:0000313" key="3">
    <source>
        <dbReference type="EMBL" id="KAF2034118.1"/>
    </source>
</evidence>
<reference evidence="3" key="1">
    <citation type="journal article" date="2020" name="Stud. Mycol.">
        <title>101 Dothideomycetes genomes: a test case for predicting lifestyles and emergence of pathogens.</title>
        <authorList>
            <person name="Haridas S."/>
            <person name="Albert R."/>
            <person name="Binder M."/>
            <person name="Bloem J."/>
            <person name="Labutti K."/>
            <person name="Salamov A."/>
            <person name="Andreopoulos B."/>
            <person name="Baker S."/>
            <person name="Barry K."/>
            <person name="Bills G."/>
            <person name="Bluhm B."/>
            <person name="Cannon C."/>
            <person name="Castanera R."/>
            <person name="Culley D."/>
            <person name="Daum C."/>
            <person name="Ezra D."/>
            <person name="Gonzalez J."/>
            <person name="Henrissat B."/>
            <person name="Kuo A."/>
            <person name="Liang C."/>
            <person name="Lipzen A."/>
            <person name="Lutzoni F."/>
            <person name="Magnuson J."/>
            <person name="Mondo S."/>
            <person name="Nolan M."/>
            <person name="Ohm R."/>
            <person name="Pangilinan J."/>
            <person name="Park H.-J."/>
            <person name="Ramirez L."/>
            <person name="Alfaro M."/>
            <person name="Sun H."/>
            <person name="Tritt A."/>
            <person name="Yoshinaga Y."/>
            <person name="Zwiers L.-H."/>
            <person name="Turgeon B."/>
            <person name="Goodwin S."/>
            <person name="Spatafora J."/>
            <person name="Crous P."/>
            <person name="Grigoriev I."/>
        </authorList>
    </citation>
    <scope>NUCLEOTIDE SEQUENCE</scope>
    <source>
        <strain evidence="3">CBS 110217</strain>
    </source>
</reference>
<evidence type="ECO:0000256" key="2">
    <source>
        <dbReference type="SAM" id="Phobius"/>
    </source>
</evidence>
<proteinExistence type="predicted"/>
<name>A0A9P4HGG0_9PLEO</name>
<evidence type="ECO:0000256" key="1">
    <source>
        <dbReference type="SAM" id="MobiDB-lite"/>
    </source>
</evidence>
<protein>
    <submittedName>
        <fullName evidence="3">Uncharacterized protein</fullName>
    </submittedName>
</protein>
<feature type="region of interest" description="Disordered" evidence="1">
    <location>
        <begin position="1"/>
        <end position="50"/>
    </location>
</feature>
<dbReference type="AlphaFoldDB" id="A0A9P4HGG0"/>
<organism evidence="3 4">
    <name type="scientific">Setomelanomma holmii</name>
    <dbReference type="NCBI Taxonomy" id="210430"/>
    <lineage>
        <taxon>Eukaryota</taxon>
        <taxon>Fungi</taxon>
        <taxon>Dikarya</taxon>
        <taxon>Ascomycota</taxon>
        <taxon>Pezizomycotina</taxon>
        <taxon>Dothideomycetes</taxon>
        <taxon>Pleosporomycetidae</taxon>
        <taxon>Pleosporales</taxon>
        <taxon>Pleosporineae</taxon>
        <taxon>Phaeosphaeriaceae</taxon>
        <taxon>Setomelanomma</taxon>
    </lineage>
</organism>